<dbReference type="RefSeq" id="WP_263720309.1">
    <property type="nucleotide sequence ID" value="NZ_JAOWLA010000002.1"/>
</dbReference>
<accession>A0ABT2YXK9</accession>
<dbReference type="Proteomes" id="UP001652503">
    <property type="component" value="Unassembled WGS sequence"/>
</dbReference>
<evidence type="ECO:0000313" key="2">
    <source>
        <dbReference type="Proteomes" id="UP001652503"/>
    </source>
</evidence>
<keyword evidence="2" id="KW-1185">Reference proteome</keyword>
<organism evidence="1 2">
    <name type="scientific">Albidovulum sediminicola</name>
    <dbReference type="NCBI Taxonomy" id="2984331"/>
    <lineage>
        <taxon>Bacteria</taxon>
        <taxon>Pseudomonadati</taxon>
        <taxon>Pseudomonadota</taxon>
        <taxon>Alphaproteobacteria</taxon>
        <taxon>Rhodobacterales</taxon>
        <taxon>Paracoccaceae</taxon>
        <taxon>Albidovulum</taxon>
    </lineage>
</organism>
<gene>
    <name evidence="1" type="ORF">OE647_02280</name>
</gene>
<dbReference type="Pfam" id="PF12096">
    <property type="entry name" value="DUF3572"/>
    <property type="match status" value="1"/>
</dbReference>
<protein>
    <submittedName>
        <fullName evidence="1">DUF3572 domain-containing protein</fullName>
    </submittedName>
</protein>
<reference evidence="1 2" key="1">
    <citation type="submission" date="2022-10" db="EMBL/GenBank/DDBJ databases">
        <title>Defluviimonas sp. nov., isolated from ocean surface water.</title>
        <authorList>
            <person name="He W."/>
            <person name="Wang L."/>
            <person name="Zhang D.-F."/>
        </authorList>
    </citation>
    <scope>NUCLEOTIDE SEQUENCE [LARGE SCALE GENOMIC DNA]</scope>
    <source>
        <strain evidence="1 2">WL0075</strain>
    </source>
</reference>
<comment type="caution">
    <text evidence="1">The sequence shown here is derived from an EMBL/GenBank/DDBJ whole genome shotgun (WGS) entry which is preliminary data.</text>
</comment>
<proteinExistence type="predicted"/>
<dbReference type="InterPro" id="IPR021955">
    <property type="entry name" value="DUF3572"/>
</dbReference>
<evidence type="ECO:0000313" key="1">
    <source>
        <dbReference type="EMBL" id="MCV2863560.1"/>
    </source>
</evidence>
<sequence length="93" mass="9725">MLHDGEAAETVALHALGWIAGNDELLPVFLGASGLRPADLLGRAAEPEVLASVLDFLLMDDAWVIACCDGAGLGYQSLRRARQALPGAAPEWG</sequence>
<dbReference type="EMBL" id="JAOWLA010000002">
    <property type="protein sequence ID" value="MCV2863560.1"/>
    <property type="molecule type" value="Genomic_DNA"/>
</dbReference>
<name>A0ABT2YXK9_9RHOB</name>